<dbReference type="SUPFAM" id="SSF53448">
    <property type="entry name" value="Nucleotide-diphospho-sugar transferases"/>
    <property type="match status" value="1"/>
</dbReference>
<sequence length="1193" mass="135785">MKKVLYLLLLFFAFSEICPARSKAAAAENIYIPDSIGSVEDSHQGSSDKTIVFIKDAHAFSEAQFNIAHIIQRLAQNHGVSLIGVEGAEGELTVDGFRFVPFTDARNSVADDYVKKGIFSGAEYAAIVSDKPLYLFGVEEKDLFLSNYKTFLNSLPQRDAIVVSFIELNTALADLKTYIFNNNLKKFEQYVNYYEDGKLDLGLFVSILYQHAKTYGIDLSLYHNLETIKESLDQSAAINFDLARAEQDTIRRELAEKINGLPIDRSSKTQVSGIISRKQTELSETNFARFILDFSDRMGRLDGPYAELRKFAEFGENTQGVDFALLSREISELVYEARIHMSTSDSERMLIEFGHYISRLEHILSLEAVRPDAQWFISDNKNSWERCMSFFRTETKRHNIPFQESDFKVIENALNTAYTFYAEAVKRDAAFVDNLLAKMGPGDTAVLVAGGFHEAGIIRILQDRDISYAAINPYISSSEPDIAYLDKMRGSLLPEEPAATSNITVSLLYTELFGNYPKLLQIFNMQTVRKTIDMLLKGEDSVERIVYRLYDNYELPFPTESYAQQFAARLKPALDELRELAKSSDTATAEIAGYLESRIMDSLTEAHDQLRSRGLPPPNKELAVSVVVPVYNEVQNGNIFAQIESFIQQDADPKTFELIYIVNNSFDEAMAKSEGFEDNQRLLALGAYLNAPQGTPPPAFFSEFSDRQRSIINEAKQKGLAIHFIDRSQRGLPGIVEKHGIRIGTLRNIGIFTSISRFESLSRNGFIANLDADTTIPTDYVSRLMQYSEQDGVDVVYTNLKYAFVGGNEFLFKTHFVQVADILSTRFPEYIVAKAPQDVGTVRIIARSDVFRQRGGFPDLTTGEDIAFTRLMQRAPYGLLSTPDLAVTTQDRMRERGFDSDMRNKLGQSMTPDEFVMKKALEQHSSIRIEFLKRYFRERSKQPISPEELESILKLYGFEVSPDHPGMAEFRASGSVHQLVQSLDENSRYYLSNIDDNVADFADKLLRNISEREHTLFRQLLDEEITKENADIMQFQQEFRSIYDTVWDRPDKASITTDQVAETIQSLATHPTLLILAGEKWFLEKIQQIGREPYKESYYNSLLSQFRDWANPIDDTKRNVFRKGQVYQRAFNTLLQKSIHFPESFPEFHEFLTSVTGHDYLIMSEPPAVSNAEQPQPANRTRFIDRQLLESSL</sequence>
<dbReference type="Pfam" id="PF00535">
    <property type="entry name" value="Glycos_transf_2"/>
    <property type="match status" value="1"/>
</dbReference>
<keyword evidence="3" id="KW-0808">Transferase</keyword>
<dbReference type="Proteomes" id="UP000266426">
    <property type="component" value="Unassembled WGS sequence"/>
</dbReference>
<gene>
    <name evidence="3" type="ORF">C4541_07620</name>
</gene>
<feature type="signal peptide" evidence="1">
    <location>
        <begin position="1"/>
        <end position="20"/>
    </location>
</feature>
<evidence type="ECO:0000313" key="4">
    <source>
        <dbReference type="Proteomes" id="UP000266426"/>
    </source>
</evidence>
<dbReference type="InterPro" id="IPR001173">
    <property type="entry name" value="Glyco_trans_2-like"/>
</dbReference>
<dbReference type="EMBL" id="QZJZ01000063">
    <property type="protein sequence ID" value="RJP58662.1"/>
    <property type="molecule type" value="Genomic_DNA"/>
</dbReference>
<accession>A0A3A4R0Z9</accession>
<comment type="caution">
    <text evidence="3">The sequence shown here is derived from an EMBL/GenBank/DDBJ whole genome shotgun (WGS) entry which is preliminary data.</text>
</comment>
<proteinExistence type="predicted"/>
<evidence type="ECO:0000256" key="1">
    <source>
        <dbReference type="SAM" id="SignalP"/>
    </source>
</evidence>
<dbReference type="AlphaFoldDB" id="A0A3A4R0Z9"/>
<name>A0A3A4R0Z9_9BACT</name>
<protein>
    <submittedName>
        <fullName evidence="3">Glycosyltransferase</fullName>
    </submittedName>
</protein>
<organism evidence="3 4">
    <name type="scientific">Candidatus Auribacter fodinae</name>
    <dbReference type="NCBI Taxonomy" id="2093366"/>
    <lineage>
        <taxon>Bacteria</taxon>
        <taxon>Pseudomonadati</taxon>
        <taxon>Candidatus Auribacterota</taxon>
        <taxon>Candidatus Auribacteria</taxon>
        <taxon>Candidatus Auribacterales</taxon>
        <taxon>Candidatus Auribacteraceae</taxon>
        <taxon>Candidatus Auribacter</taxon>
    </lineage>
</organism>
<dbReference type="InterPro" id="IPR029044">
    <property type="entry name" value="Nucleotide-diphossugar_trans"/>
</dbReference>
<feature type="domain" description="Glycosyltransferase 2-like" evidence="2">
    <location>
        <begin position="726"/>
        <end position="816"/>
    </location>
</feature>
<feature type="chain" id="PRO_5017271452" evidence="1">
    <location>
        <begin position="21"/>
        <end position="1193"/>
    </location>
</feature>
<keyword evidence="1" id="KW-0732">Signal</keyword>
<dbReference type="Gene3D" id="3.90.550.10">
    <property type="entry name" value="Spore Coat Polysaccharide Biosynthesis Protein SpsA, Chain A"/>
    <property type="match status" value="1"/>
</dbReference>
<reference evidence="3 4" key="1">
    <citation type="journal article" date="2017" name="ISME J.">
        <title>Energy and carbon metabolisms in a deep terrestrial subsurface fluid microbial community.</title>
        <authorList>
            <person name="Momper L."/>
            <person name="Jungbluth S.P."/>
            <person name="Lee M.D."/>
            <person name="Amend J.P."/>
        </authorList>
    </citation>
    <scope>NUCLEOTIDE SEQUENCE [LARGE SCALE GENOMIC DNA]</scope>
    <source>
        <strain evidence="3">SURF_26</strain>
    </source>
</reference>
<dbReference type="GO" id="GO:0016740">
    <property type="term" value="F:transferase activity"/>
    <property type="evidence" value="ECO:0007669"/>
    <property type="project" value="UniProtKB-KW"/>
</dbReference>
<evidence type="ECO:0000259" key="2">
    <source>
        <dbReference type="Pfam" id="PF00535"/>
    </source>
</evidence>
<evidence type="ECO:0000313" key="3">
    <source>
        <dbReference type="EMBL" id="RJP58662.1"/>
    </source>
</evidence>